<gene>
    <name evidence="1" type="ORF">AGR7C_Lc70012</name>
</gene>
<proteinExistence type="predicted"/>
<dbReference type="AlphaFoldDB" id="A0A1S7RWM1"/>
<dbReference type="Proteomes" id="UP000191987">
    <property type="component" value="Unassembled WGS sequence"/>
</dbReference>
<protein>
    <submittedName>
        <fullName evidence="1">Uncharacterized protein</fullName>
    </submittedName>
</protein>
<evidence type="ECO:0000313" key="1">
    <source>
        <dbReference type="EMBL" id="CUX58796.1"/>
    </source>
</evidence>
<accession>A0A1S7RWM1</accession>
<reference evidence="1 2" key="1">
    <citation type="submission" date="2016-01" db="EMBL/GenBank/DDBJ databases">
        <authorList>
            <person name="Oliw E.H."/>
        </authorList>
    </citation>
    <scope>NUCLEOTIDE SEQUENCE [LARGE SCALE GENOMIC DNA]</scope>
    <source>
        <strain evidence="1 2">Zutra 3-1</strain>
    </source>
</reference>
<dbReference type="EMBL" id="FBWG01000046">
    <property type="protein sequence ID" value="CUX58796.1"/>
    <property type="molecule type" value="Genomic_DNA"/>
</dbReference>
<organism evidence="1 2">
    <name type="scientific">Agrobacterium deltaense Zutra 3/1</name>
    <dbReference type="NCBI Taxonomy" id="1183427"/>
    <lineage>
        <taxon>Bacteria</taxon>
        <taxon>Pseudomonadati</taxon>
        <taxon>Pseudomonadota</taxon>
        <taxon>Alphaproteobacteria</taxon>
        <taxon>Hyphomicrobiales</taxon>
        <taxon>Rhizobiaceae</taxon>
        <taxon>Rhizobium/Agrobacterium group</taxon>
        <taxon>Agrobacterium</taxon>
    </lineage>
</organism>
<name>A0A1S7RWM1_9HYPH</name>
<sequence length="148" mass="16471">MVSIAGWMRISRRIPNETCCPGTSCSNVANKSDATPASPMTKRICQRFMVSSPVLLTTKFCKRLALRVDYAAQSPVPHTYPAHFPIVRNASCGRCEIRILGGCLIKNLRIRSNCNVSVREETHANACYFCGLFGQRDDSGGYRRSHRS</sequence>
<evidence type="ECO:0000313" key="2">
    <source>
        <dbReference type="Proteomes" id="UP000191987"/>
    </source>
</evidence>